<evidence type="ECO:0000313" key="6">
    <source>
        <dbReference type="EMBL" id="OSM02573.1"/>
    </source>
</evidence>
<keyword evidence="1" id="KW-0001">2Fe-2S</keyword>
<keyword evidence="2" id="KW-0479">Metal-binding</keyword>
<dbReference type="InterPro" id="IPR042216">
    <property type="entry name" value="MitoNEET_CISD"/>
</dbReference>
<dbReference type="GO" id="GO:0051537">
    <property type="term" value="F:2 iron, 2 sulfur cluster binding"/>
    <property type="evidence" value="ECO:0007669"/>
    <property type="project" value="UniProtKB-KW"/>
</dbReference>
<gene>
    <name evidence="6" type="ORF">MAIT1_02744</name>
</gene>
<evidence type="ECO:0000256" key="3">
    <source>
        <dbReference type="ARBA" id="ARBA00023004"/>
    </source>
</evidence>
<dbReference type="STRING" id="1434232.MAIT1_02744"/>
<reference evidence="6 7" key="1">
    <citation type="journal article" date="2016" name="BMC Genomics">
        <title>Combined genomic and structural analyses of a cultured magnetotactic bacterium reveals its niche adaptation to a dynamic environment.</title>
        <authorList>
            <person name="Araujo A.C."/>
            <person name="Morillo V."/>
            <person name="Cypriano J."/>
            <person name="Teixeira L.C."/>
            <person name="Leao P."/>
            <person name="Lyra S."/>
            <person name="Almeida L.G."/>
            <person name="Bazylinski D.A."/>
            <person name="Vasconcellos A.T."/>
            <person name="Abreu F."/>
            <person name="Lins U."/>
        </authorList>
    </citation>
    <scope>NUCLEOTIDE SEQUENCE [LARGE SCALE GENOMIC DNA]</scope>
    <source>
        <strain evidence="6 7">IT-1</strain>
    </source>
</reference>
<name>A0A1Y2K3J1_9PROT</name>
<dbReference type="PANTHER" id="PTHR46491">
    <property type="entry name" value="CDGSH IRON SULFUR DOMAIN PROTEIN HOMOLOG"/>
    <property type="match status" value="1"/>
</dbReference>
<proteinExistence type="predicted"/>
<feature type="domain" description="Iron-binding zinc finger CDGSH type" evidence="5">
    <location>
        <begin position="47"/>
        <end position="71"/>
    </location>
</feature>
<dbReference type="InterPro" id="IPR052950">
    <property type="entry name" value="CISD"/>
</dbReference>
<protein>
    <submittedName>
        <fullName evidence="6">Putative zinc finger CDGSH-type domain-containing protein</fullName>
    </submittedName>
</protein>
<keyword evidence="4" id="KW-0411">Iron-sulfur</keyword>
<dbReference type="Pfam" id="PF09360">
    <property type="entry name" value="zf-CDGSH"/>
    <property type="match status" value="1"/>
</dbReference>
<keyword evidence="7" id="KW-1185">Reference proteome</keyword>
<dbReference type="Proteomes" id="UP000194003">
    <property type="component" value="Unassembled WGS sequence"/>
</dbReference>
<dbReference type="AlphaFoldDB" id="A0A1Y2K3J1"/>
<dbReference type="GO" id="GO:0005737">
    <property type="term" value="C:cytoplasm"/>
    <property type="evidence" value="ECO:0007669"/>
    <property type="project" value="UniProtKB-ARBA"/>
</dbReference>
<comment type="caution">
    <text evidence="6">The sequence shown here is derived from an EMBL/GenBank/DDBJ whole genome shotgun (WGS) entry which is preliminary data.</text>
</comment>
<organism evidence="6 7">
    <name type="scientific">Magnetofaba australis IT-1</name>
    <dbReference type="NCBI Taxonomy" id="1434232"/>
    <lineage>
        <taxon>Bacteria</taxon>
        <taxon>Pseudomonadati</taxon>
        <taxon>Pseudomonadota</taxon>
        <taxon>Magnetococcia</taxon>
        <taxon>Magnetococcales</taxon>
        <taxon>Magnetococcaceae</taxon>
        <taxon>Magnetofaba</taxon>
    </lineage>
</organism>
<dbReference type="RefSeq" id="WP_085445428.1">
    <property type="nucleotide sequence ID" value="NZ_LVJN01000020.1"/>
</dbReference>
<keyword evidence="3" id="KW-0408">Iron</keyword>
<dbReference type="PANTHER" id="PTHR46491:SF3">
    <property type="entry name" value="CDGSH IRON-SULFUR DOMAIN-CONTAINING PROTEIN 3, MITOCHONDRIAL"/>
    <property type="match status" value="1"/>
</dbReference>
<evidence type="ECO:0000256" key="2">
    <source>
        <dbReference type="ARBA" id="ARBA00022723"/>
    </source>
</evidence>
<evidence type="ECO:0000259" key="5">
    <source>
        <dbReference type="Pfam" id="PF09360"/>
    </source>
</evidence>
<dbReference type="OrthoDB" id="9795032at2"/>
<dbReference type="EMBL" id="LVJN01000020">
    <property type="protein sequence ID" value="OSM02573.1"/>
    <property type="molecule type" value="Genomic_DNA"/>
</dbReference>
<accession>A0A1Y2K3J1</accession>
<dbReference type="GO" id="GO:0046872">
    <property type="term" value="F:metal ion binding"/>
    <property type="evidence" value="ECO:0007669"/>
    <property type="project" value="UniProtKB-KW"/>
</dbReference>
<evidence type="ECO:0000256" key="4">
    <source>
        <dbReference type="ARBA" id="ARBA00023014"/>
    </source>
</evidence>
<evidence type="ECO:0000256" key="1">
    <source>
        <dbReference type="ARBA" id="ARBA00022714"/>
    </source>
</evidence>
<evidence type="ECO:0000313" key="7">
    <source>
        <dbReference type="Proteomes" id="UP000194003"/>
    </source>
</evidence>
<dbReference type="Gene3D" id="3.40.5.90">
    <property type="entry name" value="CDGSH iron-sulfur domain, mitoNEET-type"/>
    <property type="match status" value="2"/>
</dbReference>
<sequence>MGDMHPVVAFLEAGEHRICHCGESETFPVCDGEQDASACRKAAVITVDKDKYVPICQCGRSSSMPVCDGRHGYAE</sequence>
<dbReference type="InterPro" id="IPR018967">
    <property type="entry name" value="FeS-contain_CDGSH-typ"/>
</dbReference>